<evidence type="ECO:0000259" key="3">
    <source>
        <dbReference type="Pfam" id="PF00557"/>
    </source>
</evidence>
<name>A0A259TVU8_9BACT</name>
<keyword evidence="2" id="KW-0732">Signal</keyword>
<evidence type="ECO:0000313" key="4">
    <source>
        <dbReference type="EMBL" id="OZC01889.1"/>
    </source>
</evidence>
<comment type="caution">
    <text evidence="4">The sequence shown here is derived from an EMBL/GenBank/DDBJ whole genome shotgun (WGS) entry which is preliminary data.</text>
</comment>
<protein>
    <submittedName>
        <fullName evidence="4">Peptidase M24</fullName>
    </submittedName>
</protein>
<gene>
    <name evidence="4" type="ORF">BSZ36_02125</name>
</gene>
<evidence type="ECO:0000256" key="1">
    <source>
        <dbReference type="SAM" id="MobiDB-lite"/>
    </source>
</evidence>
<dbReference type="InParanoid" id="A0A259TVU8"/>
<proteinExistence type="predicted"/>
<accession>A0A259TVU8</accession>
<sequence length="432" mass="46886">MRATFLALLFPLAVVAQEAPAPETSGDPWPAIRAERVATLLPDAMDRADVDAWLVLCRENDNDPMARHVGCENAGGEAAFLFFRTASGVEPFAVSPAGEAASLAELGQQEVIEIPRGESVWSSVVSLFQRFAPEAIAINRGGSPISDGLSSTQYERMQAGLDDWMDRTASAETLISEWLSVKTPEEVDFMRRAANLTALWQELAYAAAVPGVTTDRNIADFLEAKMREAGVDDGWAPDQNPAVNSGRDRGHSHPTDRVIQPGDFIQTDFGIRVGDMWVTDIQRFAYVLAPGETEAPPEAVAKWEAAKRGRQAAFEAMRPGARGVDVDRAQRAEMRASGSLPVMWSTGHPVGYWAHDSGPSLGGGQEGRTPSGAQLKTLRPGMTFAFDGFHSWPLANGETKTISVEEMVVITEDGAEWLVPPQEDLILIRSRD</sequence>
<dbReference type="RefSeq" id="WP_218827525.1">
    <property type="nucleotide sequence ID" value="NZ_MQWB01000001.1"/>
</dbReference>
<dbReference type="InterPro" id="IPR036005">
    <property type="entry name" value="Creatinase/aminopeptidase-like"/>
</dbReference>
<dbReference type="EMBL" id="MQWB01000001">
    <property type="protein sequence ID" value="OZC01889.1"/>
    <property type="molecule type" value="Genomic_DNA"/>
</dbReference>
<dbReference type="Proteomes" id="UP000216446">
    <property type="component" value="Unassembled WGS sequence"/>
</dbReference>
<feature type="signal peptide" evidence="2">
    <location>
        <begin position="1"/>
        <end position="21"/>
    </location>
</feature>
<dbReference type="PANTHER" id="PTHR46112">
    <property type="entry name" value="AMINOPEPTIDASE"/>
    <property type="match status" value="1"/>
</dbReference>
<feature type="region of interest" description="Disordered" evidence="1">
    <location>
        <begin position="232"/>
        <end position="256"/>
    </location>
</feature>
<feature type="chain" id="PRO_5012649882" evidence="2">
    <location>
        <begin position="22"/>
        <end position="432"/>
    </location>
</feature>
<feature type="domain" description="Peptidase M24" evidence="3">
    <location>
        <begin position="189"/>
        <end position="412"/>
    </location>
</feature>
<dbReference type="PANTHER" id="PTHR46112:SF8">
    <property type="entry name" value="CYTOPLASMIC PEPTIDASE PEPQ-RELATED"/>
    <property type="match status" value="1"/>
</dbReference>
<dbReference type="Pfam" id="PF00557">
    <property type="entry name" value="Peptidase_M24"/>
    <property type="match status" value="1"/>
</dbReference>
<dbReference type="SUPFAM" id="SSF55920">
    <property type="entry name" value="Creatinase/aminopeptidase"/>
    <property type="match status" value="1"/>
</dbReference>
<dbReference type="InterPro" id="IPR050659">
    <property type="entry name" value="Peptidase_M24B"/>
</dbReference>
<reference evidence="4 5" key="1">
    <citation type="submission" date="2016-11" db="EMBL/GenBank/DDBJ databases">
        <title>Study of marine rhodopsin-containing bacteria.</title>
        <authorList>
            <person name="Yoshizawa S."/>
            <person name="Kumagai Y."/>
            <person name="Kogure K."/>
        </authorList>
    </citation>
    <scope>NUCLEOTIDE SEQUENCE [LARGE SCALE GENOMIC DNA]</scope>
    <source>
        <strain evidence="4 5">SG-29</strain>
    </source>
</reference>
<dbReference type="Gene3D" id="3.90.230.10">
    <property type="entry name" value="Creatinase/methionine aminopeptidase superfamily"/>
    <property type="match status" value="1"/>
</dbReference>
<keyword evidence="5" id="KW-1185">Reference proteome</keyword>
<dbReference type="CDD" id="cd01066">
    <property type="entry name" value="APP_MetAP"/>
    <property type="match status" value="1"/>
</dbReference>
<feature type="compositionally biased region" description="Basic and acidic residues" evidence="1">
    <location>
        <begin position="246"/>
        <end position="256"/>
    </location>
</feature>
<dbReference type="AlphaFoldDB" id="A0A259TVU8"/>
<evidence type="ECO:0000313" key="5">
    <source>
        <dbReference type="Proteomes" id="UP000216446"/>
    </source>
</evidence>
<evidence type="ECO:0000256" key="2">
    <source>
        <dbReference type="SAM" id="SignalP"/>
    </source>
</evidence>
<dbReference type="InterPro" id="IPR000994">
    <property type="entry name" value="Pept_M24"/>
</dbReference>
<organism evidence="4 5">
    <name type="scientific">Rubricoccus marinus</name>
    <dbReference type="NCBI Taxonomy" id="716817"/>
    <lineage>
        <taxon>Bacteria</taxon>
        <taxon>Pseudomonadati</taxon>
        <taxon>Rhodothermota</taxon>
        <taxon>Rhodothermia</taxon>
        <taxon>Rhodothermales</taxon>
        <taxon>Rubricoccaceae</taxon>
        <taxon>Rubricoccus</taxon>
    </lineage>
</organism>